<dbReference type="Proteomes" id="UP001161325">
    <property type="component" value="Unassembled WGS sequence"/>
</dbReference>
<dbReference type="SUPFAM" id="SSF51556">
    <property type="entry name" value="Metallo-dependent hydrolases"/>
    <property type="match status" value="1"/>
</dbReference>
<dbReference type="InterPro" id="IPR032466">
    <property type="entry name" value="Metal_Hydrolase"/>
</dbReference>
<dbReference type="PANTHER" id="PTHR43135:SF3">
    <property type="entry name" value="ALPHA-D-RIBOSE 1-METHYLPHOSPHONATE 5-TRIPHOSPHATE DIPHOSPHATASE"/>
    <property type="match status" value="1"/>
</dbReference>
<keyword evidence="4" id="KW-1185">Reference proteome</keyword>
<dbReference type="Pfam" id="PF01979">
    <property type="entry name" value="Amidohydro_1"/>
    <property type="match status" value="1"/>
</dbReference>
<dbReference type="Gene3D" id="3.30.110.90">
    <property type="entry name" value="Amidohydrolase"/>
    <property type="match status" value="1"/>
</dbReference>
<organism evidence="3 4">
    <name type="scientific">Roseisolibacter agri</name>
    <dbReference type="NCBI Taxonomy" id="2014610"/>
    <lineage>
        <taxon>Bacteria</taxon>
        <taxon>Pseudomonadati</taxon>
        <taxon>Gemmatimonadota</taxon>
        <taxon>Gemmatimonadia</taxon>
        <taxon>Gemmatimonadales</taxon>
        <taxon>Gemmatimonadaceae</taxon>
        <taxon>Roseisolibacter</taxon>
    </lineage>
</organism>
<dbReference type="SUPFAM" id="SSF51338">
    <property type="entry name" value="Composite domain of metallo-dependent hydrolases"/>
    <property type="match status" value="1"/>
</dbReference>
<dbReference type="PANTHER" id="PTHR43135">
    <property type="entry name" value="ALPHA-D-RIBOSE 1-METHYLPHOSPHONATE 5-TRIPHOSPHATE DIPHOSPHATASE"/>
    <property type="match status" value="1"/>
</dbReference>
<dbReference type="InterPro" id="IPR051781">
    <property type="entry name" value="Metallo-dep_Hydrolase"/>
</dbReference>
<feature type="signal peptide" evidence="1">
    <location>
        <begin position="1"/>
        <end position="26"/>
    </location>
</feature>
<dbReference type="Gene3D" id="2.30.40.10">
    <property type="entry name" value="Urease, subunit C, domain 1"/>
    <property type="match status" value="1"/>
</dbReference>
<dbReference type="EMBL" id="BRXS01000005">
    <property type="protein sequence ID" value="GLC26833.1"/>
    <property type="molecule type" value="Genomic_DNA"/>
</dbReference>
<evidence type="ECO:0000313" key="3">
    <source>
        <dbReference type="EMBL" id="GLC26833.1"/>
    </source>
</evidence>
<name>A0AA37VBT1_9BACT</name>
<sequence>MPTIPPRVRRRLAGAALLALPTLAVAQPAPATTAFVDVTVIPMDGRGPLANQTVVVQGDRIVTVGPAARTAVPGGATRVDGRGKFLVPGLAEMHGHVPPPNAPAQLTDDVLFLYVANGITTVRGMLGAPGQLALRERARRGDVVAPTLYLAGPSFNGNSVNSPDDAVRMVKAQKAEGWDLLKVHPGLTRDEYDAMARTARAEGMRFGGHVPAEVGLLHAIDMGQETFDHLDGYIEQLKGDQGPLDAAALADVVKRSRDAGVWVVPMMALWEVLYGTADVATVTAYPELQYMPKATVAQWTSLHTQRMASPQMDRAVGRRVIDNRMQLLKALSDGGVRVLMGTDAPQQFSVPGFSLHRELLRMREAGMTPQQILASGTTRVGEYFAKSDRFGAVAPGHRADLLLLDASPLADVANLTRRAGVMVRGRWLPEREIQARLAAIAARHRQ</sequence>
<dbReference type="RefSeq" id="WP_284351285.1">
    <property type="nucleotide sequence ID" value="NZ_BRXS01000005.1"/>
</dbReference>
<reference evidence="3" key="1">
    <citation type="submission" date="2022-08" db="EMBL/GenBank/DDBJ databases">
        <title>Draft genome sequencing of Roseisolibacter agri AW1220.</title>
        <authorList>
            <person name="Tobiishi Y."/>
            <person name="Tonouchi A."/>
        </authorList>
    </citation>
    <scope>NUCLEOTIDE SEQUENCE</scope>
    <source>
        <strain evidence="3">AW1220</strain>
    </source>
</reference>
<feature type="chain" id="PRO_5041390967" evidence="1">
    <location>
        <begin position="27"/>
        <end position="446"/>
    </location>
</feature>
<gene>
    <name evidence="3" type="ORF">rosag_33460</name>
</gene>
<protein>
    <submittedName>
        <fullName evidence="3">Amidohydrolase</fullName>
    </submittedName>
</protein>
<evidence type="ECO:0000259" key="2">
    <source>
        <dbReference type="Pfam" id="PF01979"/>
    </source>
</evidence>
<dbReference type="AlphaFoldDB" id="A0AA37VBT1"/>
<evidence type="ECO:0000256" key="1">
    <source>
        <dbReference type="SAM" id="SignalP"/>
    </source>
</evidence>
<keyword evidence="1" id="KW-0732">Signal</keyword>
<accession>A0AA37VBT1</accession>
<proteinExistence type="predicted"/>
<comment type="caution">
    <text evidence="3">The sequence shown here is derived from an EMBL/GenBank/DDBJ whole genome shotgun (WGS) entry which is preliminary data.</text>
</comment>
<dbReference type="InterPro" id="IPR006680">
    <property type="entry name" value="Amidohydro-rel"/>
</dbReference>
<evidence type="ECO:0000313" key="4">
    <source>
        <dbReference type="Proteomes" id="UP001161325"/>
    </source>
</evidence>
<dbReference type="InterPro" id="IPR011059">
    <property type="entry name" value="Metal-dep_hydrolase_composite"/>
</dbReference>
<feature type="domain" description="Amidohydrolase-related" evidence="2">
    <location>
        <begin position="85"/>
        <end position="427"/>
    </location>
</feature>
<dbReference type="Gene3D" id="1.20.58.520">
    <property type="entry name" value="Amidohydrolase"/>
    <property type="match status" value="1"/>
</dbReference>
<dbReference type="GO" id="GO:0016810">
    <property type="term" value="F:hydrolase activity, acting on carbon-nitrogen (but not peptide) bonds"/>
    <property type="evidence" value="ECO:0007669"/>
    <property type="project" value="InterPro"/>
</dbReference>
<dbReference type="Gene3D" id="3.40.50.10910">
    <property type="entry name" value="Amidohydrolase"/>
    <property type="match status" value="1"/>
</dbReference>